<reference evidence="1" key="1">
    <citation type="journal article" date="2015" name="Nature">
        <title>Complex archaea that bridge the gap between prokaryotes and eukaryotes.</title>
        <authorList>
            <person name="Spang A."/>
            <person name="Saw J.H."/>
            <person name="Jorgensen S.L."/>
            <person name="Zaremba-Niedzwiedzka K."/>
            <person name="Martijn J."/>
            <person name="Lind A.E."/>
            <person name="van Eijk R."/>
            <person name="Schleper C."/>
            <person name="Guy L."/>
            <person name="Ettema T.J."/>
        </authorList>
    </citation>
    <scope>NUCLEOTIDE SEQUENCE</scope>
</reference>
<organism evidence="1">
    <name type="scientific">marine sediment metagenome</name>
    <dbReference type="NCBI Taxonomy" id="412755"/>
    <lineage>
        <taxon>unclassified sequences</taxon>
        <taxon>metagenomes</taxon>
        <taxon>ecological metagenomes</taxon>
    </lineage>
</organism>
<sequence length="120" mass="13270">MTPKGVKKNATNILTGHIKRLGSESITINDEGDPITRFAILAKLVWDKALGYREEIKLDDGEVEVTIHKPDRGFIGMIFDRVEGRVAPVAADDSKGKTSLADRIGEQSKVRLNQLVKKND</sequence>
<dbReference type="AlphaFoldDB" id="A0A0F9GZI4"/>
<evidence type="ECO:0000313" key="1">
    <source>
        <dbReference type="EMBL" id="KKM04239.1"/>
    </source>
</evidence>
<dbReference type="EMBL" id="LAZR01016500">
    <property type="protein sequence ID" value="KKM04239.1"/>
    <property type="molecule type" value="Genomic_DNA"/>
</dbReference>
<name>A0A0F9GZI4_9ZZZZ</name>
<accession>A0A0F9GZI4</accession>
<gene>
    <name evidence="1" type="ORF">LCGC14_1766250</name>
</gene>
<proteinExistence type="predicted"/>
<comment type="caution">
    <text evidence="1">The sequence shown here is derived from an EMBL/GenBank/DDBJ whole genome shotgun (WGS) entry which is preliminary data.</text>
</comment>
<protein>
    <submittedName>
        <fullName evidence="1">Uncharacterized protein</fullName>
    </submittedName>
</protein>